<feature type="compositionally biased region" description="Polar residues" evidence="1">
    <location>
        <begin position="83"/>
        <end position="122"/>
    </location>
</feature>
<dbReference type="AlphaFoldDB" id="A0AAV4RW18"/>
<protein>
    <submittedName>
        <fullName evidence="2">Uncharacterized protein</fullName>
    </submittedName>
</protein>
<evidence type="ECO:0000313" key="3">
    <source>
        <dbReference type="Proteomes" id="UP001054945"/>
    </source>
</evidence>
<organism evidence="2 3">
    <name type="scientific">Caerostris extrusa</name>
    <name type="common">Bark spider</name>
    <name type="synonym">Caerostris bankana</name>
    <dbReference type="NCBI Taxonomy" id="172846"/>
    <lineage>
        <taxon>Eukaryota</taxon>
        <taxon>Metazoa</taxon>
        <taxon>Ecdysozoa</taxon>
        <taxon>Arthropoda</taxon>
        <taxon>Chelicerata</taxon>
        <taxon>Arachnida</taxon>
        <taxon>Araneae</taxon>
        <taxon>Araneomorphae</taxon>
        <taxon>Entelegynae</taxon>
        <taxon>Araneoidea</taxon>
        <taxon>Araneidae</taxon>
        <taxon>Caerostris</taxon>
    </lineage>
</organism>
<name>A0AAV4RW18_CAEEX</name>
<dbReference type="EMBL" id="BPLR01008522">
    <property type="protein sequence ID" value="GIY25319.1"/>
    <property type="molecule type" value="Genomic_DNA"/>
</dbReference>
<feature type="region of interest" description="Disordered" evidence="1">
    <location>
        <begin position="70"/>
        <end position="122"/>
    </location>
</feature>
<sequence length="122" mass="14269">MCNVQKALLPHGAIRLSRKILKDYSVEFAFRTKENLRNSHLTQARYSATTKAIRCEIFCYNQVNHKRDILPQLRQSEKRYSATPRQTKTRYSTTPKQTKARYSTTPKQTKARYSTTPKQTKA</sequence>
<keyword evidence="3" id="KW-1185">Reference proteome</keyword>
<gene>
    <name evidence="2" type="ORF">CEXT_533391</name>
</gene>
<evidence type="ECO:0000313" key="2">
    <source>
        <dbReference type="EMBL" id="GIY25319.1"/>
    </source>
</evidence>
<reference evidence="2 3" key="1">
    <citation type="submission" date="2021-06" db="EMBL/GenBank/DDBJ databases">
        <title>Caerostris extrusa draft genome.</title>
        <authorList>
            <person name="Kono N."/>
            <person name="Arakawa K."/>
        </authorList>
    </citation>
    <scope>NUCLEOTIDE SEQUENCE [LARGE SCALE GENOMIC DNA]</scope>
</reference>
<proteinExistence type="predicted"/>
<accession>A0AAV4RW18</accession>
<dbReference type="Proteomes" id="UP001054945">
    <property type="component" value="Unassembled WGS sequence"/>
</dbReference>
<feature type="compositionally biased region" description="Basic and acidic residues" evidence="1">
    <location>
        <begin position="70"/>
        <end position="80"/>
    </location>
</feature>
<evidence type="ECO:0000256" key="1">
    <source>
        <dbReference type="SAM" id="MobiDB-lite"/>
    </source>
</evidence>
<comment type="caution">
    <text evidence="2">The sequence shown here is derived from an EMBL/GenBank/DDBJ whole genome shotgun (WGS) entry which is preliminary data.</text>
</comment>